<dbReference type="Proteomes" id="UP000093173">
    <property type="component" value="Unassembled WGS sequence"/>
</dbReference>
<protein>
    <submittedName>
        <fullName evidence="3">Tripartite tricarboxylate transporter TctB family protein</fullName>
    </submittedName>
</protein>
<evidence type="ECO:0000256" key="1">
    <source>
        <dbReference type="SAM" id="Phobius"/>
    </source>
</evidence>
<dbReference type="InterPro" id="IPR009936">
    <property type="entry name" value="DUF1468"/>
</dbReference>
<reference evidence="4" key="1">
    <citation type="submission" date="2016-06" db="EMBL/GenBank/DDBJ databases">
        <authorList>
            <person name="Hehemann J.-H."/>
            <person name="Arevalo P."/>
            <person name="Datta M.S."/>
            <person name="Polz M.F."/>
        </authorList>
    </citation>
    <scope>NUCLEOTIDE SEQUENCE [LARGE SCALE GENOMIC DNA]</scope>
    <source>
        <strain evidence="4">9CSC122</strain>
    </source>
</reference>
<evidence type="ECO:0000313" key="4">
    <source>
        <dbReference type="Proteomes" id="UP000093173"/>
    </source>
</evidence>
<keyword evidence="4" id="KW-1185">Reference proteome</keyword>
<feature type="transmembrane region" description="Helical" evidence="1">
    <location>
        <begin position="118"/>
        <end position="142"/>
    </location>
</feature>
<dbReference type="RefSeq" id="WP_017033913.1">
    <property type="nucleotide sequence ID" value="NZ_JBNGCH010000731.1"/>
</dbReference>
<organism evidence="3 4">
    <name type="scientific">Vibrio genomosp. F10</name>
    <dbReference type="NCBI Taxonomy" id="723171"/>
    <lineage>
        <taxon>Bacteria</taxon>
        <taxon>Pseudomonadati</taxon>
        <taxon>Pseudomonadota</taxon>
        <taxon>Gammaproteobacteria</taxon>
        <taxon>Vibrionales</taxon>
        <taxon>Vibrionaceae</taxon>
        <taxon>Vibrio</taxon>
    </lineage>
</organism>
<keyword evidence="1" id="KW-0812">Transmembrane</keyword>
<feature type="domain" description="DUF1468" evidence="2">
    <location>
        <begin position="14"/>
        <end position="143"/>
    </location>
</feature>
<sequence>MLNRHVFFPSLVIVCSAIILVLIGQFAEPRFQDASVDAKFFPMVVAIAQVIICAALIMQHKMKSNQTTNEPPVFSRMAIFGAVFLIGYVLLISVVGYLIASLLAFTAYLVFFKIKKPLFYLVAWIFVLCVYYLFGEVFYISLPQGIFY</sequence>
<keyword evidence="1" id="KW-1133">Transmembrane helix</keyword>
<proteinExistence type="predicted"/>
<comment type="caution">
    <text evidence="3">The sequence shown here is derived from an EMBL/GenBank/DDBJ whole genome shotgun (WGS) entry which is preliminary data.</text>
</comment>
<dbReference type="Pfam" id="PF07331">
    <property type="entry name" value="TctB"/>
    <property type="match status" value="1"/>
</dbReference>
<evidence type="ECO:0000259" key="2">
    <source>
        <dbReference type="Pfam" id="PF07331"/>
    </source>
</evidence>
<gene>
    <name evidence="3" type="ORF">A6E14_13820</name>
</gene>
<accession>A0A1B9QWF0</accession>
<keyword evidence="1" id="KW-0472">Membrane</keyword>
<feature type="transmembrane region" description="Helical" evidence="1">
    <location>
        <begin position="40"/>
        <end position="58"/>
    </location>
</feature>
<dbReference type="EMBL" id="MAJZ01000731">
    <property type="protein sequence ID" value="OCH73888.1"/>
    <property type="molecule type" value="Genomic_DNA"/>
</dbReference>
<name>A0A1B9QWF0_9VIBR</name>
<feature type="transmembrane region" description="Helical" evidence="1">
    <location>
        <begin position="6"/>
        <end position="28"/>
    </location>
</feature>
<dbReference type="AlphaFoldDB" id="A0A1B9QWF0"/>
<feature type="transmembrane region" description="Helical" evidence="1">
    <location>
        <begin position="78"/>
        <end position="111"/>
    </location>
</feature>
<evidence type="ECO:0000313" key="3">
    <source>
        <dbReference type="EMBL" id="OCH73888.1"/>
    </source>
</evidence>